<dbReference type="OrthoDB" id="10050372at2759"/>
<keyword evidence="6" id="KW-0137">Centromere</keyword>
<name>A0A6A1UME6_9ROSI</name>
<keyword evidence="4" id="KW-0158">Chromosome</keyword>
<dbReference type="EMBL" id="RXIC02000071">
    <property type="protein sequence ID" value="KAB1201366.1"/>
    <property type="molecule type" value="Genomic_DNA"/>
</dbReference>
<evidence type="ECO:0000256" key="2">
    <source>
        <dbReference type="ARBA" id="ARBA00004584"/>
    </source>
</evidence>
<evidence type="ECO:0000256" key="5">
    <source>
        <dbReference type="ARBA" id="ARBA00023242"/>
    </source>
</evidence>
<keyword evidence="8" id="KW-1185">Reference proteome</keyword>
<sequence length="147" mass="16910">MDSDIEESLRKRQRKHPFIGDSFSRKKFIDYVGELLQAYVDRREQVRLIKELYGNQIKELYHSLPYHMVEFVLDDSDSKVTVSLRYADLLSVLPTRIRVLAWPSKKSSTIGATLNRKENGIVGSHQIPARLSYAEDALQTMSLPEGV</sequence>
<keyword evidence="5" id="KW-0539">Nucleus</keyword>
<evidence type="ECO:0000256" key="6">
    <source>
        <dbReference type="ARBA" id="ARBA00023328"/>
    </source>
</evidence>
<dbReference type="AlphaFoldDB" id="A0A6A1UME6"/>
<dbReference type="InterPro" id="IPR018464">
    <property type="entry name" value="CENP-O"/>
</dbReference>
<comment type="caution">
    <text evidence="7">The sequence shown here is derived from an EMBL/GenBank/DDBJ whole genome shotgun (WGS) entry which is preliminary data.</text>
</comment>
<evidence type="ECO:0000256" key="1">
    <source>
        <dbReference type="ARBA" id="ARBA00004123"/>
    </source>
</evidence>
<dbReference type="GO" id="GO:0005634">
    <property type="term" value="C:nucleus"/>
    <property type="evidence" value="ECO:0007669"/>
    <property type="project" value="UniProtKB-SubCell"/>
</dbReference>
<evidence type="ECO:0000313" key="7">
    <source>
        <dbReference type="EMBL" id="KAB1201366.1"/>
    </source>
</evidence>
<dbReference type="PANTHER" id="PTHR14582">
    <property type="entry name" value="INNER KINETOCHORE SUBUNIT MAL2"/>
    <property type="match status" value="1"/>
</dbReference>
<evidence type="ECO:0000256" key="4">
    <source>
        <dbReference type="ARBA" id="ARBA00022454"/>
    </source>
</evidence>
<protein>
    <submittedName>
        <fullName evidence="7">Uncharacterized protein</fullName>
    </submittedName>
</protein>
<accession>A0A6A1UME6</accession>
<organism evidence="7 8">
    <name type="scientific">Morella rubra</name>
    <name type="common">Chinese bayberry</name>
    <dbReference type="NCBI Taxonomy" id="262757"/>
    <lineage>
        <taxon>Eukaryota</taxon>
        <taxon>Viridiplantae</taxon>
        <taxon>Streptophyta</taxon>
        <taxon>Embryophyta</taxon>
        <taxon>Tracheophyta</taxon>
        <taxon>Spermatophyta</taxon>
        <taxon>Magnoliopsida</taxon>
        <taxon>eudicotyledons</taxon>
        <taxon>Gunneridae</taxon>
        <taxon>Pentapetalae</taxon>
        <taxon>rosids</taxon>
        <taxon>fabids</taxon>
        <taxon>Fagales</taxon>
        <taxon>Myricaceae</taxon>
        <taxon>Morella</taxon>
    </lineage>
</organism>
<evidence type="ECO:0000313" key="8">
    <source>
        <dbReference type="Proteomes" id="UP000516437"/>
    </source>
</evidence>
<comment type="similarity">
    <text evidence="3">Belongs to the CENP-O/MCM21 family.</text>
</comment>
<dbReference type="Pfam" id="PF09496">
    <property type="entry name" value="CENP-O"/>
    <property type="match status" value="1"/>
</dbReference>
<dbReference type="Proteomes" id="UP000516437">
    <property type="component" value="Unassembled WGS sequence"/>
</dbReference>
<reference evidence="7 8" key="1">
    <citation type="journal article" date="2019" name="Plant Biotechnol. J.">
        <title>The red bayberry genome and genetic basis of sex determination.</title>
        <authorList>
            <person name="Jia H.M."/>
            <person name="Jia H.J."/>
            <person name="Cai Q.L."/>
            <person name="Wang Y."/>
            <person name="Zhao H.B."/>
            <person name="Yang W.F."/>
            <person name="Wang G.Y."/>
            <person name="Li Y.H."/>
            <person name="Zhan D.L."/>
            <person name="Shen Y.T."/>
            <person name="Niu Q.F."/>
            <person name="Chang L."/>
            <person name="Qiu J."/>
            <person name="Zhao L."/>
            <person name="Xie H.B."/>
            <person name="Fu W.Y."/>
            <person name="Jin J."/>
            <person name="Li X.W."/>
            <person name="Jiao Y."/>
            <person name="Zhou C.C."/>
            <person name="Tu T."/>
            <person name="Chai C.Y."/>
            <person name="Gao J.L."/>
            <person name="Fan L.J."/>
            <person name="van de Weg E."/>
            <person name="Wang J.Y."/>
            <person name="Gao Z.S."/>
        </authorList>
    </citation>
    <scope>NUCLEOTIDE SEQUENCE [LARGE SCALE GENOMIC DNA]</scope>
    <source>
        <tissue evidence="7">Leaves</tissue>
    </source>
</reference>
<dbReference type="PANTHER" id="PTHR14582:SF1">
    <property type="entry name" value="CENTROMERE PROTEIN O"/>
    <property type="match status" value="1"/>
</dbReference>
<dbReference type="GO" id="GO:0031511">
    <property type="term" value="C:Mis6-Sim4 complex"/>
    <property type="evidence" value="ECO:0007669"/>
    <property type="project" value="TreeGrafter"/>
</dbReference>
<gene>
    <name evidence="7" type="ORF">CJ030_MR0G003827</name>
</gene>
<dbReference type="CDD" id="cd23836">
    <property type="entry name" value="DRWD-C_CENP-O"/>
    <property type="match status" value="1"/>
</dbReference>
<comment type="subcellular location">
    <subcellularLocation>
        <location evidence="2">Chromosome</location>
        <location evidence="2">Centromere</location>
    </subcellularLocation>
    <subcellularLocation>
        <location evidence="1">Nucleus</location>
    </subcellularLocation>
</comment>
<evidence type="ECO:0000256" key="3">
    <source>
        <dbReference type="ARBA" id="ARBA00007321"/>
    </source>
</evidence>
<proteinExistence type="inferred from homology"/>